<dbReference type="PROSITE" id="PS51819">
    <property type="entry name" value="VOC"/>
    <property type="match status" value="2"/>
</dbReference>
<organism evidence="2 3">
    <name type="scientific">Streptomyces telluris</name>
    <dbReference type="NCBI Taxonomy" id="2720021"/>
    <lineage>
        <taxon>Bacteria</taxon>
        <taxon>Bacillati</taxon>
        <taxon>Actinomycetota</taxon>
        <taxon>Actinomycetes</taxon>
        <taxon>Kitasatosporales</taxon>
        <taxon>Streptomycetaceae</taxon>
        <taxon>Streptomyces</taxon>
    </lineage>
</organism>
<gene>
    <name evidence="2" type="ORF">NQU55_09555</name>
</gene>
<evidence type="ECO:0000259" key="1">
    <source>
        <dbReference type="PROSITE" id="PS51819"/>
    </source>
</evidence>
<dbReference type="InterPro" id="IPR004360">
    <property type="entry name" value="Glyas_Fos-R_dOase_dom"/>
</dbReference>
<feature type="domain" description="VOC" evidence="1">
    <location>
        <begin position="10"/>
        <end position="126"/>
    </location>
</feature>
<name>A0A9X2LFC7_9ACTN</name>
<dbReference type="EMBL" id="JANIID010000006">
    <property type="protein sequence ID" value="MCQ8770021.1"/>
    <property type="molecule type" value="Genomic_DNA"/>
</dbReference>
<sequence length="271" mass="28114">MITTDFVPGSPSWLDLGAPDVPAAAAFYGAVFGWEFRSYGEEAGDYGVFRLDGKSVAGIGPLTEEGARSAWMIYFGTADADATASAVERAGGTVRLPPTSPGEGEGEGRMAQFTDPQGGQFAVFQPGTYSGLEAADTPGTLSWTELYTTDAAAAREFYGAVFGWTAEDMPLPGGGGTYTLLTPQGRDKELMHGGLMQLPSEHLALNGGRPYWHPVFATADCDATVAKVVEGGGSVQMGPEDAEGVGRLAVCLDPAGADFVVLRPEPESSGG</sequence>
<dbReference type="Gene3D" id="3.10.180.10">
    <property type="entry name" value="2,3-Dihydroxybiphenyl 1,2-Dioxygenase, domain 1"/>
    <property type="match status" value="2"/>
</dbReference>
<dbReference type="RefSeq" id="WP_168095592.1">
    <property type="nucleotide sequence ID" value="NZ_JAATER010000447.1"/>
</dbReference>
<evidence type="ECO:0000313" key="2">
    <source>
        <dbReference type="EMBL" id="MCQ8770021.1"/>
    </source>
</evidence>
<dbReference type="InterPro" id="IPR052164">
    <property type="entry name" value="Anthracycline_SecMetBiosynth"/>
</dbReference>
<dbReference type="PANTHER" id="PTHR33993:SF10">
    <property type="entry name" value="CONSERVED PROTEIN"/>
    <property type="match status" value="1"/>
</dbReference>
<dbReference type="Pfam" id="PF00903">
    <property type="entry name" value="Glyoxalase"/>
    <property type="match status" value="2"/>
</dbReference>
<dbReference type="InterPro" id="IPR029068">
    <property type="entry name" value="Glyas_Bleomycin-R_OHBP_Dase"/>
</dbReference>
<feature type="domain" description="VOC" evidence="1">
    <location>
        <begin position="140"/>
        <end position="264"/>
    </location>
</feature>
<keyword evidence="3" id="KW-1185">Reference proteome</keyword>
<dbReference type="AlphaFoldDB" id="A0A9X2LFC7"/>
<dbReference type="SUPFAM" id="SSF54593">
    <property type="entry name" value="Glyoxalase/Bleomycin resistance protein/Dihydroxybiphenyl dioxygenase"/>
    <property type="match status" value="2"/>
</dbReference>
<dbReference type="PANTHER" id="PTHR33993">
    <property type="entry name" value="GLYOXALASE-RELATED"/>
    <property type="match status" value="1"/>
</dbReference>
<reference evidence="2" key="1">
    <citation type="submission" date="2022-06" db="EMBL/GenBank/DDBJ databases">
        <title>WGS of actinobacteria.</title>
        <authorList>
            <person name="Thawai C."/>
        </authorList>
    </citation>
    <scope>NUCLEOTIDE SEQUENCE</scope>
    <source>
        <strain evidence="2">AA8</strain>
    </source>
</reference>
<protein>
    <submittedName>
        <fullName evidence="2">VOC family protein</fullName>
    </submittedName>
</protein>
<dbReference type="Proteomes" id="UP001142374">
    <property type="component" value="Unassembled WGS sequence"/>
</dbReference>
<evidence type="ECO:0000313" key="3">
    <source>
        <dbReference type="Proteomes" id="UP001142374"/>
    </source>
</evidence>
<accession>A0A9X2LFC7</accession>
<dbReference type="CDD" id="cd07247">
    <property type="entry name" value="SgaA_N_like"/>
    <property type="match status" value="2"/>
</dbReference>
<dbReference type="InterPro" id="IPR037523">
    <property type="entry name" value="VOC_core"/>
</dbReference>
<proteinExistence type="predicted"/>
<comment type="caution">
    <text evidence="2">The sequence shown here is derived from an EMBL/GenBank/DDBJ whole genome shotgun (WGS) entry which is preliminary data.</text>
</comment>